<dbReference type="RefSeq" id="WP_003505403.1">
    <property type="nucleotide sequence ID" value="NZ_KQ235879.1"/>
</dbReference>
<comment type="caution">
    <text evidence="1">The sequence shown here is derived from an EMBL/GenBank/DDBJ whole genome shotgun (WGS) entry which is preliminary data.</text>
</comment>
<dbReference type="EMBL" id="ADLK01000024">
    <property type="protein sequence ID" value="KMW18067.1"/>
    <property type="molecule type" value="Genomic_DNA"/>
</dbReference>
<dbReference type="Gene3D" id="3.40.50.300">
    <property type="entry name" value="P-loop containing nucleotide triphosphate hydrolases"/>
    <property type="match status" value="1"/>
</dbReference>
<dbReference type="Proteomes" id="UP000037392">
    <property type="component" value="Unassembled WGS sequence"/>
</dbReference>
<gene>
    <name evidence="1" type="ORF">HMPREF9470_02977</name>
</gene>
<organism evidence="1 2">
    <name type="scientific">[Clostridium] citroniae WAL-19142</name>
    <dbReference type="NCBI Taxonomy" id="742734"/>
    <lineage>
        <taxon>Bacteria</taxon>
        <taxon>Bacillati</taxon>
        <taxon>Bacillota</taxon>
        <taxon>Clostridia</taxon>
        <taxon>Lachnospirales</taxon>
        <taxon>Lachnospiraceae</taxon>
        <taxon>Enterocloster</taxon>
    </lineage>
</organism>
<dbReference type="InterPro" id="IPR027417">
    <property type="entry name" value="P-loop_NTPase"/>
</dbReference>
<evidence type="ECO:0000313" key="1">
    <source>
        <dbReference type="EMBL" id="KMW18067.1"/>
    </source>
</evidence>
<dbReference type="OrthoDB" id="9811893at2"/>
<sequence>MKQKIYLITGLMASGKSTVSDLLAKSIEKCVHLRGDVFRKMIISGRENMSATPSAEAVRQLYLRYKLTADAARSYFDNGFSVVIQDNYYGDELNRMINYLHKYPVEVVVLCPDVETIKERERYREKTGYSGFTVETLYDTFMQTTPRIGFWLDNSNQTPQQTAETILNTRKPV</sequence>
<evidence type="ECO:0000313" key="2">
    <source>
        <dbReference type="Proteomes" id="UP000037392"/>
    </source>
</evidence>
<dbReference type="SUPFAM" id="SSF52540">
    <property type="entry name" value="P-loop containing nucleoside triphosphate hydrolases"/>
    <property type="match status" value="1"/>
</dbReference>
<accession>A0A0J9BYK5</accession>
<dbReference type="PATRIC" id="fig|742734.4.peg.3187"/>
<dbReference type="GeneID" id="83054540"/>
<name>A0A0J9BYK5_9FIRM</name>
<proteinExistence type="predicted"/>
<dbReference type="AlphaFoldDB" id="A0A0J9BYK5"/>
<protein>
    <recommendedName>
        <fullName evidence="3">Phosphotransferase</fullName>
    </recommendedName>
</protein>
<reference evidence="1 2" key="1">
    <citation type="submission" date="2011-04" db="EMBL/GenBank/DDBJ databases">
        <title>The Genome Sequence of Clostridium citroniae WAL-19142.</title>
        <authorList>
            <consortium name="The Broad Institute Genome Sequencing Platform"/>
            <person name="Earl A."/>
            <person name="Ward D."/>
            <person name="Feldgarden M."/>
            <person name="Gevers D."/>
            <person name="Warren Y.A."/>
            <person name="Tyrrell K.L."/>
            <person name="Citron D.M."/>
            <person name="Goldstein E.J."/>
            <person name="Daigneault M."/>
            <person name="Allen-Vercoe E."/>
            <person name="Young S.K."/>
            <person name="Zeng Q."/>
            <person name="Gargeya S."/>
            <person name="Fitzgerald M."/>
            <person name="Haas B."/>
            <person name="Abouelleil A."/>
            <person name="Alvarado L."/>
            <person name="Arachchi H.M."/>
            <person name="Berlin A."/>
            <person name="Brown A."/>
            <person name="Chapman S.B."/>
            <person name="Chen Z."/>
            <person name="Dunbar C."/>
            <person name="Freedman E."/>
            <person name="Gearin G."/>
            <person name="Gellesch M."/>
            <person name="Goldberg J."/>
            <person name="Griggs A."/>
            <person name="Gujja S."/>
            <person name="Heilman E.R."/>
            <person name="Heiman D."/>
            <person name="Howarth C."/>
            <person name="Larson L."/>
            <person name="Lui A."/>
            <person name="MacDonald P.J."/>
            <person name="Mehta T."/>
            <person name="Montmayeur A."/>
            <person name="Murphy C."/>
            <person name="Neiman D."/>
            <person name="Pearson M."/>
            <person name="Priest M."/>
            <person name="Roberts A."/>
            <person name="Saif S."/>
            <person name="Shea T."/>
            <person name="Shenoy N."/>
            <person name="Sisk P."/>
            <person name="Stolte C."/>
            <person name="Sykes S."/>
            <person name="White J."/>
            <person name="Yandava C."/>
            <person name="Wortman J."/>
            <person name="Nusbaum C."/>
            <person name="Birren B."/>
        </authorList>
    </citation>
    <scope>NUCLEOTIDE SEQUENCE [LARGE SCALE GENOMIC DNA]</scope>
    <source>
        <strain evidence="1 2">WAL-19142</strain>
    </source>
</reference>
<dbReference type="Pfam" id="PF13671">
    <property type="entry name" value="AAA_33"/>
    <property type="match status" value="1"/>
</dbReference>
<evidence type="ECO:0008006" key="3">
    <source>
        <dbReference type="Google" id="ProtNLM"/>
    </source>
</evidence>